<comment type="subcellular location">
    <subcellularLocation>
        <location evidence="1">Chromosome</location>
        <location evidence="1">Centromere</location>
        <location evidence="1">Kinetochore</location>
    </subcellularLocation>
</comment>
<keyword evidence="14" id="KW-1185">Reference proteome</keyword>
<gene>
    <name evidence="13" type="primary">MIS12</name>
</gene>
<dbReference type="PANTHER" id="PTHR14527:SF2">
    <property type="entry name" value="PROTEIN MIS12 HOMOLOG"/>
    <property type="match status" value="1"/>
</dbReference>
<reference evidence="13" key="2">
    <citation type="submission" date="2025-08" db="UniProtKB">
        <authorList>
            <consortium name="Ensembl"/>
        </authorList>
    </citation>
    <scope>IDENTIFICATION</scope>
    <source>
        <strain evidence="13">Glennie</strain>
    </source>
</reference>
<evidence type="ECO:0000256" key="3">
    <source>
        <dbReference type="ARBA" id="ARBA00011714"/>
    </source>
</evidence>
<dbReference type="GO" id="GO:0005634">
    <property type="term" value="C:nucleus"/>
    <property type="evidence" value="ECO:0007669"/>
    <property type="project" value="Ensembl"/>
</dbReference>
<keyword evidence="7" id="KW-0498">Mitosis</keyword>
<dbReference type="OrthoDB" id="1884855at2759"/>
<comment type="subunit">
    <text evidence="3">Component of the MIS12 complex composed of MIS12, DSN1, NSL1 and PMF1. Also interacts with KNL1, CBX3, CBX5, NDC80 and ZWINT.</text>
</comment>
<reference evidence="13 14" key="1">
    <citation type="journal article" date="2008" name="Nature">
        <title>Genome analysis of the platypus reveals unique signatures of evolution.</title>
        <authorList>
            <person name="Warren W.C."/>
            <person name="Hillier L.W."/>
            <person name="Marshall Graves J.A."/>
            <person name="Birney E."/>
            <person name="Ponting C.P."/>
            <person name="Grutzner F."/>
            <person name="Belov K."/>
            <person name="Miller W."/>
            <person name="Clarke L."/>
            <person name="Chinwalla A.T."/>
            <person name="Yang S.P."/>
            <person name="Heger A."/>
            <person name="Locke D.P."/>
            <person name="Miethke P."/>
            <person name="Waters P.D."/>
            <person name="Veyrunes F."/>
            <person name="Fulton L."/>
            <person name="Fulton B."/>
            <person name="Graves T."/>
            <person name="Wallis J."/>
            <person name="Puente X.S."/>
            <person name="Lopez-Otin C."/>
            <person name="Ordonez G.R."/>
            <person name="Eichler E.E."/>
            <person name="Chen L."/>
            <person name="Cheng Z."/>
            <person name="Deakin J.E."/>
            <person name="Alsop A."/>
            <person name="Thompson K."/>
            <person name="Kirby P."/>
            <person name="Papenfuss A.T."/>
            <person name="Wakefield M.J."/>
            <person name="Olender T."/>
            <person name="Lancet D."/>
            <person name="Huttley G.A."/>
            <person name="Smit A.F."/>
            <person name="Pask A."/>
            <person name="Temple-Smith P."/>
            <person name="Batzer M.A."/>
            <person name="Walker J.A."/>
            <person name="Konkel M.K."/>
            <person name="Harris R.S."/>
            <person name="Whittington C.M."/>
            <person name="Wong E.S."/>
            <person name="Gemmell N.J."/>
            <person name="Buschiazzo E."/>
            <person name="Vargas Jentzsch I.M."/>
            <person name="Merkel A."/>
            <person name="Schmitz J."/>
            <person name="Zemann A."/>
            <person name="Churakov G."/>
            <person name="Kriegs J.O."/>
            <person name="Brosius J."/>
            <person name="Murchison E.P."/>
            <person name="Sachidanandam R."/>
            <person name="Smith C."/>
            <person name="Hannon G.J."/>
            <person name="Tsend-Ayush E."/>
            <person name="McMillan D."/>
            <person name="Attenborough R."/>
            <person name="Rens W."/>
            <person name="Ferguson-Smith M."/>
            <person name="Lefevre C.M."/>
            <person name="Sharp J.A."/>
            <person name="Nicholas K.R."/>
            <person name="Ray D.A."/>
            <person name="Kube M."/>
            <person name="Reinhardt R."/>
            <person name="Pringle T.H."/>
            <person name="Taylor J."/>
            <person name="Jones R.C."/>
            <person name="Nixon B."/>
            <person name="Dacheux J.L."/>
            <person name="Niwa H."/>
            <person name="Sekita Y."/>
            <person name="Huang X."/>
            <person name="Stark A."/>
            <person name="Kheradpour P."/>
            <person name="Kellis M."/>
            <person name="Flicek P."/>
            <person name="Chen Y."/>
            <person name="Webber C."/>
            <person name="Hardison R."/>
            <person name="Nelson J."/>
            <person name="Hallsworth-Pepin K."/>
            <person name="Delehaunty K."/>
            <person name="Markovic C."/>
            <person name="Minx P."/>
            <person name="Feng Y."/>
            <person name="Kremitzki C."/>
            <person name="Mitreva M."/>
            <person name="Glasscock J."/>
            <person name="Wylie T."/>
            <person name="Wohldmann P."/>
            <person name="Thiru P."/>
            <person name="Nhan M.N."/>
            <person name="Pohl C.S."/>
            <person name="Smith S.M."/>
            <person name="Hou S."/>
            <person name="Nefedov M."/>
            <person name="de Jong P.J."/>
            <person name="Renfree M.B."/>
            <person name="Mardis E.R."/>
            <person name="Wilson R.K."/>
        </authorList>
    </citation>
    <scope>NUCLEOTIDE SEQUENCE [LARGE SCALE GENOMIC DNA]</scope>
    <source>
        <strain evidence="13 14">Glennie</strain>
    </source>
</reference>
<dbReference type="GO" id="GO:0000070">
    <property type="term" value="P:mitotic sister chromatid segregation"/>
    <property type="evidence" value="ECO:0000318"/>
    <property type="project" value="GO_Central"/>
</dbReference>
<evidence type="ECO:0000256" key="11">
    <source>
        <dbReference type="ARBA" id="ARBA00023328"/>
    </source>
</evidence>
<keyword evidence="5" id="KW-0158">Chromosome</keyword>
<keyword evidence="9 12" id="KW-0175">Coiled coil</keyword>
<dbReference type="GO" id="GO:0051382">
    <property type="term" value="P:kinetochore assembly"/>
    <property type="evidence" value="ECO:0000318"/>
    <property type="project" value="GO_Central"/>
</dbReference>
<reference evidence="13" key="3">
    <citation type="submission" date="2025-09" db="UniProtKB">
        <authorList>
            <consortium name="Ensembl"/>
        </authorList>
    </citation>
    <scope>IDENTIFICATION</scope>
    <source>
        <strain evidence="13">Glennie</strain>
    </source>
</reference>
<dbReference type="FunCoup" id="F7CUW5">
    <property type="interactions" value="2001"/>
</dbReference>
<dbReference type="KEGG" id="oaa:100093500"/>
<comment type="similarity">
    <text evidence="2">Belongs to the mis12 family.</text>
</comment>
<protein>
    <recommendedName>
        <fullName evidence="4">Protein MIS12 homolog</fullName>
    </recommendedName>
</protein>
<dbReference type="PANTHER" id="PTHR14527">
    <property type="entry name" value="PROTEIN MIS12 HOMOLOG"/>
    <property type="match status" value="1"/>
</dbReference>
<feature type="coiled-coil region" evidence="12">
    <location>
        <begin position="115"/>
        <end position="156"/>
    </location>
</feature>
<dbReference type="CTD" id="79003"/>
<dbReference type="Ensembl" id="ENSOANT00000000840.2">
    <property type="protein sequence ID" value="ENSOANP00000000839.2"/>
    <property type="gene ID" value="ENSOANG00000000526.2"/>
</dbReference>
<dbReference type="GO" id="GO:0051315">
    <property type="term" value="P:attachment of mitotic spindle microtubules to kinetochore"/>
    <property type="evidence" value="ECO:0007669"/>
    <property type="project" value="Ensembl"/>
</dbReference>
<dbReference type="RefSeq" id="XP_003430460.2">
    <property type="nucleotide sequence ID" value="XM_003430412.4"/>
</dbReference>
<dbReference type="HOGENOM" id="CLU_097032_0_0_1"/>
<dbReference type="GO" id="GO:0000444">
    <property type="term" value="C:MIS12/MIND type complex"/>
    <property type="evidence" value="ECO:0000318"/>
    <property type="project" value="GO_Central"/>
</dbReference>
<evidence type="ECO:0000256" key="9">
    <source>
        <dbReference type="ARBA" id="ARBA00023054"/>
    </source>
</evidence>
<dbReference type="Pfam" id="PF05859">
    <property type="entry name" value="Mis12"/>
    <property type="match status" value="1"/>
</dbReference>
<dbReference type="STRING" id="9258.ENSOANP00000000839"/>
<name>F7CUW5_ORNAN</name>
<dbReference type="GeneTree" id="ENSGT00390000018665"/>
<dbReference type="InParanoid" id="F7CUW5"/>
<proteinExistence type="inferred from homology"/>
<evidence type="ECO:0000256" key="5">
    <source>
        <dbReference type="ARBA" id="ARBA00022454"/>
    </source>
</evidence>
<evidence type="ECO:0000256" key="1">
    <source>
        <dbReference type="ARBA" id="ARBA00004629"/>
    </source>
</evidence>
<evidence type="ECO:0000256" key="2">
    <source>
        <dbReference type="ARBA" id="ARBA00008643"/>
    </source>
</evidence>
<dbReference type="eggNOG" id="ENOG502RXZ1">
    <property type="taxonomic scope" value="Eukaryota"/>
</dbReference>
<keyword evidence="11" id="KW-0137">Centromere</keyword>
<dbReference type="GO" id="GO:0051301">
    <property type="term" value="P:cell division"/>
    <property type="evidence" value="ECO:0007669"/>
    <property type="project" value="UniProtKB-KW"/>
</dbReference>
<keyword evidence="6" id="KW-0132">Cell division</keyword>
<evidence type="ECO:0000256" key="6">
    <source>
        <dbReference type="ARBA" id="ARBA00022618"/>
    </source>
</evidence>
<keyword evidence="8" id="KW-0995">Kinetochore</keyword>
<organism evidence="13 14">
    <name type="scientific">Ornithorhynchus anatinus</name>
    <name type="common">Duckbill platypus</name>
    <dbReference type="NCBI Taxonomy" id="9258"/>
    <lineage>
        <taxon>Eukaryota</taxon>
        <taxon>Metazoa</taxon>
        <taxon>Chordata</taxon>
        <taxon>Craniata</taxon>
        <taxon>Vertebrata</taxon>
        <taxon>Euteleostomi</taxon>
        <taxon>Mammalia</taxon>
        <taxon>Monotremata</taxon>
        <taxon>Ornithorhynchidae</taxon>
        <taxon>Ornithorhynchus</taxon>
    </lineage>
</organism>
<dbReference type="Bgee" id="ENSOANG00000000526">
    <property type="expression patterns" value="Expressed in heart and 7 other cell types or tissues"/>
</dbReference>
<evidence type="ECO:0000256" key="12">
    <source>
        <dbReference type="SAM" id="Coils"/>
    </source>
</evidence>
<keyword evidence="10" id="KW-0131">Cell cycle</keyword>
<dbReference type="GeneID" id="100093500"/>
<evidence type="ECO:0000256" key="4">
    <source>
        <dbReference type="ARBA" id="ARBA00013793"/>
    </source>
</evidence>
<dbReference type="OMA" id="DYLFEMM"/>
<sequence>MSVNPMTYEAQFFGFTPQTCLLRIYVAFQDYLFEVMLTVERVILKRLEAAPGSGVSPVQIRKGTEKFLRFLKERFDGLFGTMETVLLQLVLRVPDHVLLPEDRSHARHPRGPEELARLREEADRLRGRYEAEVRAGRALLAELEEQRAARAELEKTLRWFDGLENAWREHGSGDPRESLAFLIRSSDRLRAVVGDVERKGRRLHLS</sequence>
<evidence type="ECO:0000313" key="13">
    <source>
        <dbReference type="Ensembl" id="ENSOANP00000000839.2"/>
    </source>
</evidence>
<evidence type="ECO:0000256" key="10">
    <source>
        <dbReference type="ARBA" id="ARBA00023306"/>
    </source>
</evidence>
<dbReference type="Proteomes" id="UP000002279">
    <property type="component" value="Chromosome 17"/>
</dbReference>
<evidence type="ECO:0000256" key="7">
    <source>
        <dbReference type="ARBA" id="ARBA00022776"/>
    </source>
</evidence>
<dbReference type="AlphaFoldDB" id="F7CUW5"/>
<accession>F7CUW5</accession>
<dbReference type="InterPro" id="IPR008685">
    <property type="entry name" value="Centromere_Mis12"/>
</dbReference>
<evidence type="ECO:0000313" key="14">
    <source>
        <dbReference type="Proteomes" id="UP000002279"/>
    </source>
</evidence>
<evidence type="ECO:0000256" key="8">
    <source>
        <dbReference type="ARBA" id="ARBA00022838"/>
    </source>
</evidence>